<dbReference type="Pfam" id="PF10282">
    <property type="entry name" value="Lactonase"/>
    <property type="match status" value="1"/>
</dbReference>
<dbReference type="EMBL" id="CP063304">
    <property type="protein sequence ID" value="QOV20369.1"/>
    <property type="molecule type" value="Genomic_DNA"/>
</dbReference>
<evidence type="ECO:0000313" key="3">
    <source>
        <dbReference type="Proteomes" id="UP000593601"/>
    </source>
</evidence>
<organism evidence="2 3">
    <name type="scientific">Blautia liquoris</name>
    <dbReference type="NCBI Taxonomy" id="2779518"/>
    <lineage>
        <taxon>Bacteria</taxon>
        <taxon>Bacillati</taxon>
        <taxon>Bacillota</taxon>
        <taxon>Clostridia</taxon>
        <taxon>Lachnospirales</taxon>
        <taxon>Lachnospiraceae</taxon>
        <taxon>Blautia</taxon>
    </lineage>
</organism>
<dbReference type="InterPro" id="IPR050282">
    <property type="entry name" value="Cycloisomerase_2"/>
</dbReference>
<evidence type="ECO:0000313" key="2">
    <source>
        <dbReference type="EMBL" id="QOV20369.1"/>
    </source>
</evidence>
<evidence type="ECO:0000256" key="1">
    <source>
        <dbReference type="ARBA" id="ARBA00005564"/>
    </source>
</evidence>
<dbReference type="GO" id="GO:0017057">
    <property type="term" value="F:6-phosphogluconolactonase activity"/>
    <property type="evidence" value="ECO:0007669"/>
    <property type="project" value="TreeGrafter"/>
</dbReference>
<dbReference type="KEGG" id="bliq:INP51_05325"/>
<reference evidence="2 3" key="1">
    <citation type="submission" date="2020-10" db="EMBL/GenBank/DDBJ databases">
        <title>Blautia liquoris sp.nov., isolated from the mud in a fermentation cellar used for the production of Chinese strong-flavoured liquor.</title>
        <authorList>
            <person name="Lu L."/>
        </authorList>
    </citation>
    <scope>NUCLEOTIDE SEQUENCE [LARGE SCALE GENOMIC DNA]</scope>
    <source>
        <strain evidence="2 3">LZLJ-3</strain>
    </source>
</reference>
<dbReference type="RefSeq" id="WP_193736689.1">
    <property type="nucleotide sequence ID" value="NZ_CP063304.1"/>
</dbReference>
<protein>
    <submittedName>
        <fullName evidence="2">Lactonase family protein</fullName>
    </submittedName>
</protein>
<dbReference type="Proteomes" id="UP000593601">
    <property type="component" value="Chromosome"/>
</dbReference>
<gene>
    <name evidence="2" type="ORF">INP51_05325</name>
</gene>
<name>A0A7M2RJD6_9FIRM</name>
<dbReference type="PANTHER" id="PTHR30344">
    <property type="entry name" value="6-PHOSPHOGLUCONOLACTONASE-RELATED"/>
    <property type="match status" value="1"/>
</dbReference>
<proteinExistence type="inferred from homology"/>
<dbReference type="InterPro" id="IPR015943">
    <property type="entry name" value="WD40/YVTN_repeat-like_dom_sf"/>
</dbReference>
<dbReference type="AlphaFoldDB" id="A0A7M2RJD6"/>
<sequence>MAENEEKVKTTNYRKNKYRIYIGTYDKPLMTGDGSIFLGKGDGIQILTMDAEAGRVIYQGRNRETSNTSWINCAVDGKILYVVNELDEFEGKETGAVSSFSLEDNGEINVLQTISSEGRAPCHLGVSPDGHGMAVANYSSGNIVLYRLKGDETFEHSQQIQLDGKGPNSIRQAGPHAHCVLFDRTGSHLLVTNLGNDTIRVYTYRKDLIQIDENSIFVYKGKPGSGPRSMDFSADGKYLYVTNELDGSISVLSYQETSGQLTCIQNVPVNEWKDESEKDAAGLAISPDGRNLYMTTRNINQLMGFHRDPKTGLLKHIQSIETAGANPRSLAISPNGRWLIVGNQDTDNITIYERDPVDGRLHITEKLQVNTPVCVQIF</sequence>
<dbReference type="SUPFAM" id="SSF51004">
    <property type="entry name" value="C-terminal (heme d1) domain of cytochrome cd1-nitrite reductase"/>
    <property type="match status" value="1"/>
</dbReference>
<dbReference type="InterPro" id="IPR011048">
    <property type="entry name" value="Haem_d1_sf"/>
</dbReference>
<dbReference type="InterPro" id="IPR019405">
    <property type="entry name" value="Lactonase_7-beta_prop"/>
</dbReference>
<accession>A0A7M2RJD6</accession>
<dbReference type="PANTHER" id="PTHR30344:SF1">
    <property type="entry name" value="6-PHOSPHOGLUCONOLACTONASE"/>
    <property type="match status" value="1"/>
</dbReference>
<dbReference type="Gene3D" id="2.130.10.10">
    <property type="entry name" value="YVTN repeat-like/Quinoprotein amine dehydrogenase"/>
    <property type="match status" value="1"/>
</dbReference>
<keyword evidence="3" id="KW-1185">Reference proteome</keyword>
<comment type="similarity">
    <text evidence="1">Belongs to the cycloisomerase 2 family.</text>
</comment>